<evidence type="ECO:0008006" key="4">
    <source>
        <dbReference type="Google" id="ProtNLM"/>
    </source>
</evidence>
<dbReference type="Proteomes" id="UP000663207">
    <property type="component" value="Chromosome"/>
</dbReference>
<proteinExistence type="predicted"/>
<evidence type="ECO:0000313" key="3">
    <source>
        <dbReference type="Proteomes" id="UP000663207"/>
    </source>
</evidence>
<feature type="chain" id="PRO_5045776900" description="Lipoprotein" evidence="1">
    <location>
        <begin position="18"/>
        <end position="150"/>
    </location>
</feature>
<organism evidence="2 3">
    <name type="scientific">Shewanella sedimentimangrovi</name>
    <dbReference type="NCBI Taxonomy" id="2814293"/>
    <lineage>
        <taxon>Bacteria</taxon>
        <taxon>Pseudomonadati</taxon>
        <taxon>Pseudomonadota</taxon>
        <taxon>Gammaproteobacteria</taxon>
        <taxon>Alteromonadales</taxon>
        <taxon>Shewanellaceae</taxon>
        <taxon>Shewanella</taxon>
    </lineage>
</organism>
<dbReference type="RefSeq" id="WP_207381489.1">
    <property type="nucleotide sequence ID" value="NZ_CP071502.1"/>
</dbReference>
<keyword evidence="1" id="KW-0732">Signal</keyword>
<gene>
    <name evidence="2" type="ORF">JYB85_06175</name>
</gene>
<feature type="signal peptide" evidence="1">
    <location>
        <begin position="1"/>
        <end position="17"/>
    </location>
</feature>
<reference evidence="2 3" key="1">
    <citation type="submission" date="2021-03" db="EMBL/GenBank/DDBJ databases">
        <title>Novel species identification of genus Shewanella.</title>
        <authorList>
            <person name="Liu G."/>
            <person name="Zhang Q."/>
        </authorList>
    </citation>
    <scope>NUCLEOTIDE SEQUENCE [LARGE SCALE GENOMIC DNA]</scope>
    <source>
        <strain evidence="2 3">FJAT-52962</strain>
    </source>
</reference>
<evidence type="ECO:0000313" key="2">
    <source>
        <dbReference type="EMBL" id="QSX38405.1"/>
    </source>
</evidence>
<dbReference type="EMBL" id="CP071502">
    <property type="protein sequence ID" value="QSX38405.1"/>
    <property type="molecule type" value="Genomic_DNA"/>
</dbReference>
<accession>A0ABX7R6J1</accession>
<name>A0ABX7R6J1_9GAMM</name>
<sequence length="150" mass="17366">MYKFILLLLVLSLDATACGDKTKEFHPFAIEETFDEEVQDNLKSFRILSPIHKGESFLSGIMAEVRNEFLVYLDIHEDYEYEGEYYYSYLTVADKYLNNVRITLYYDTTTKDRSVMSFCGNSKMYMLTELAEIAPAPPAPPSAQRNSHQE</sequence>
<evidence type="ECO:0000256" key="1">
    <source>
        <dbReference type="SAM" id="SignalP"/>
    </source>
</evidence>
<protein>
    <recommendedName>
        <fullName evidence="4">Lipoprotein</fullName>
    </recommendedName>
</protein>
<keyword evidence="3" id="KW-1185">Reference proteome</keyword>